<feature type="signal peptide" evidence="3">
    <location>
        <begin position="1"/>
        <end position="28"/>
    </location>
</feature>
<dbReference type="PANTHER" id="PTHR35841">
    <property type="entry name" value="PHOSPHONATES-BINDING PERIPLASMIC PROTEIN"/>
    <property type="match status" value="1"/>
</dbReference>
<dbReference type="GO" id="GO:0043190">
    <property type="term" value="C:ATP-binding cassette (ABC) transporter complex"/>
    <property type="evidence" value="ECO:0007669"/>
    <property type="project" value="InterPro"/>
</dbReference>
<dbReference type="Pfam" id="PF12974">
    <property type="entry name" value="Phosphonate-bd"/>
    <property type="match status" value="1"/>
</dbReference>
<accession>A0A1G8IPS2</accession>
<evidence type="ECO:0000256" key="2">
    <source>
        <dbReference type="ARBA" id="ARBA00022729"/>
    </source>
</evidence>
<reference evidence="4 5" key="1">
    <citation type="submission" date="2016-10" db="EMBL/GenBank/DDBJ databases">
        <authorList>
            <person name="de Groot N.N."/>
        </authorList>
    </citation>
    <scope>NUCLEOTIDE SEQUENCE [LARGE SCALE GENOMIC DNA]</scope>
    <source>
        <strain evidence="4 5">NP_1H</strain>
    </source>
</reference>
<protein>
    <submittedName>
        <fullName evidence="4">Phosphonate transport system substrate-binding protein</fullName>
    </submittedName>
</protein>
<dbReference type="GO" id="GO:0055085">
    <property type="term" value="P:transmembrane transport"/>
    <property type="evidence" value="ECO:0007669"/>
    <property type="project" value="InterPro"/>
</dbReference>
<dbReference type="OrthoDB" id="9764656at2"/>
<evidence type="ECO:0000313" key="5">
    <source>
        <dbReference type="Proteomes" id="UP000199258"/>
    </source>
</evidence>
<dbReference type="Gene3D" id="3.40.190.10">
    <property type="entry name" value="Periplasmic binding protein-like II"/>
    <property type="match status" value="2"/>
</dbReference>
<dbReference type="PROSITE" id="PS51257">
    <property type="entry name" value="PROKAR_LIPOPROTEIN"/>
    <property type="match status" value="1"/>
</dbReference>
<dbReference type="Proteomes" id="UP000199258">
    <property type="component" value="Unassembled WGS sequence"/>
</dbReference>
<dbReference type="PANTHER" id="PTHR35841:SF1">
    <property type="entry name" value="PHOSPHONATES-BINDING PERIPLASMIC PROTEIN"/>
    <property type="match status" value="1"/>
</dbReference>
<evidence type="ECO:0000256" key="3">
    <source>
        <dbReference type="SAM" id="SignalP"/>
    </source>
</evidence>
<proteinExistence type="inferred from homology"/>
<dbReference type="NCBIfam" id="TIGR01098">
    <property type="entry name" value="3A0109s03R"/>
    <property type="match status" value="1"/>
</dbReference>
<feature type="chain" id="PRO_5011563342" evidence="3">
    <location>
        <begin position="29"/>
        <end position="318"/>
    </location>
</feature>
<sequence length="318" mass="33342">MSRSMSRTATGLLAAASLFLVAACGESAAEPAGNASAAGGDDTIVFAAVPSEESESLQSQYEVIIELLEQETGKTVEFQDATDYSAVIEGQRAGQIDLAGYGPFSYKIAKDSGVPIDPVASLVDAPDEEPGYKSHAWAPAGSDIKSLEDFKGKKICFVDPASTSGYLYPSAGLLEAGIDPEADIEPIMAGGHDASAIAIDSGQCDAGFAYDAIPSILVESGQLKEGALESVWESEMIMGSPLAMNTESLDTETQEAIRTALTEKANVEYLVESGICENEESCVLPEESTWGFVPVTDEDYDGVRKVCETTEAEACNAA</sequence>
<dbReference type="EMBL" id="FNDT01000007">
    <property type="protein sequence ID" value="SDI20883.1"/>
    <property type="molecule type" value="Genomic_DNA"/>
</dbReference>
<organism evidence="4 5">
    <name type="scientific">Arthrobacter subterraneus</name>
    <dbReference type="NCBI Taxonomy" id="335973"/>
    <lineage>
        <taxon>Bacteria</taxon>
        <taxon>Bacillati</taxon>
        <taxon>Actinomycetota</taxon>
        <taxon>Actinomycetes</taxon>
        <taxon>Micrococcales</taxon>
        <taxon>Micrococcaceae</taxon>
        <taxon>Arthrobacter</taxon>
    </lineage>
</organism>
<keyword evidence="2 3" id="KW-0732">Signal</keyword>
<dbReference type="AlphaFoldDB" id="A0A1G8IPS2"/>
<evidence type="ECO:0000256" key="1">
    <source>
        <dbReference type="ARBA" id="ARBA00007162"/>
    </source>
</evidence>
<dbReference type="STRING" id="335973.SAMN04488693_107102"/>
<comment type="similarity">
    <text evidence="1">Belongs to the phosphate/phosphite/phosphonate binding protein family.</text>
</comment>
<dbReference type="CDD" id="cd01071">
    <property type="entry name" value="PBP2_PhnD_like"/>
    <property type="match status" value="1"/>
</dbReference>
<keyword evidence="5" id="KW-1185">Reference proteome</keyword>
<dbReference type="SUPFAM" id="SSF53850">
    <property type="entry name" value="Periplasmic binding protein-like II"/>
    <property type="match status" value="1"/>
</dbReference>
<evidence type="ECO:0000313" key="4">
    <source>
        <dbReference type="EMBL" id="SDI20883.1"/>
    </source>
</evidence>
<name>A0A1G8IPS2_9MICC</name>
<gene>
    <name evidence="4" type="ORF">SAMN04488693_107102</name>
</gene>
<dbReference type="InterPro" id="IPR005770">
    <property type="entry name" value="PhnD"/>
</dbReference>